<dbReference type="RefSeq" id="WP_103924371.1">
    <property type="nucleotide sequence ID" value="NZ_FNVR01000007.1"/>
</dbReference>
<evidence type="ECO:0000313" key="9">
    <source>
        <dbReference type="EMBL" id="SEF87246.1"/>
    </source>
</evidence>
<evidence type="ECO:0000259" key="8">
    <source>
        <dbReference type="Pfam" id="PF21365"/>
    </source>
</evidence>
<dbReference type="GO" id="GO:0005975">
    <property type="term" value="P:carbohydrate metabolic process"/>
    <property type="evidence" value="ECO:0007669"/>
    <property type="project" value="InterPro"/>
</dbReference>
<dbReference type="InterPro" id="IPR033403">
    <property type="entry name" value="DUF5110"/>
</dbReference>
<dbReference type="InterPro" id="IPR030458">
    <property type="entry name" value="Glyco_hydro_31_AS"/>
</dbReference>
<dbReference type="InterPro" id="IPR000322">
    <property type="entry name" value="Glyco_hydro_31_TIM"/>
</dbReference>
<evidence type="ECO:0000313" key="10">
    <source>
        <dbReference type="Proteomes" id="UP000236736"/>
    </source>
</evidence>
<dbReference type="Pfam" id="PF13802">
    <property type="entry name" value="Gal_mutarotas_2"/>
    <property type="match status" value="1"/>
</dbReference>
<dbReference type="PROSITE" id="PS00129">
    <property type="entry name" value="GLYCOSYL_HYDROL_F31_1"/>
    <property type="match status" value="1"/>
</dbReference>
<feature type="domain" description="Glycosyl hydrolase family 31 C-terminal" evidence="8">
    <location>
        <begin position="579"/>
        <end position="664"/>
    </location>
</feature>
<evidence type="ECO:0000256" key="2">
    <source>
        <dbReference type="ARBA" id="ARBA00022801"/>
    </source>
</evidence>
<accession>A0A1H5VJP2</accession>
<dbReference type="PANTHER" id="PTHR22762">
    <property type="entry name" value="ALPHA-GLUCOSIDASE"/>
    <property type="match status" value="1"/>
</dbReference>
<evidence type="ECO:0000256" key="4">
    <source>
        <dbReference type="RuleBase" id="RU361185"/>
    </source>
</evidence>
<reference evidence="10" key="1">
    <citation type="submission" date="2016-10" db="EMBL/GenBank/DDBJ databases">
        <authorList>
            <person name="Varghese N."/>
            <person name="Submissions S."/>
        </authorList>
    </citation>
    <scope>NUCLEOTIDE SEQUENCE [LARGE SCALE GENOMIC DNA]</scope>
    <source>
        <strain evidence="10">DSM 17298</strain>
    </source>
</reference>
<feature type="domain" description="Glycoside hydrolase family 31 TIM barrel" evidence="5">
    <location>
        <begin position="248"/>
        <end position="570"/>
    </location>
</feature>
<dbReference type="SUPFAM" id="SSF74650">
    <property type="entry name" value="Galactose mutarotase-like"/>
    <property type="match status" value="1"/>
</dbReference>
<dbReference type="Pfam" id="PF21365">
    <property type="entry name" value="Glyco_hydro_31_3rd"/>
    <property type="match status" value="1"/>
</dbReference>
<evidence type="ECO:0000259" key="5">
    <source>
        <dbReference type="Pfam" id="PF01055"/>
    </source>
</evidence>
<dbReference type="InterPro" id="IPR011013">
    <property type="entry name" value="Gal_mutarotase_sf_dom"/>
</dbReference>
<dbReference type="EMBL" id="FNVR01000007">
    <property type="protein sequence ID" value="SEF87246.1"/>
    <property type="molecule type" value="Genomic_DNA"/>
</dbReference>
<feature type="domain" description="DUF5110" evidence="7">
    <location>
        <begin position="683"/>
        <end position="749"/>
    </location>
</feature>
<dbReference type="Pfam" id="PF01055">
    <property type="entry name" value="Glyco_hydro_31_2nd"/>
    <property type="match status" value="1"/>
</dbReference>
<keyword evidence="10" id="KW-1185">Reference proteome</keyword>
<dbReference type="OrthoDB" id="176168at2"/>
<keyword evidence="2 4" id="KW-0378">Hydrolase</keyword>
<dbReference type="InterPro" id="IPR048395">
    <property type="entry name" value="Glyco_hydro_31_C"/>
</dbReference>
<evidence type="ECO:0000259" key="7">
    <source>
        <dbReference type="Pfam" id="PF17137"/>
    </source>
</evidence>
<dbReference type="InterPro" id="IPR013780">
    <property type="entry name" value="Glyco_hydro_b"/>
</dbReference>
<dbReference type="CDD" id="cd06604">
    <property type="entry name" value="GH31_glucosidase_II_MalA"/>
    <property type="match status" value="1"/>
</dbReference>
<feature type="domain" description="Glycoside hydrolase family 31 N-terminal" evidence="6">
    <location>
        <begin position="42"/>
        <end position="204"/>
    </location>
</feature>
<proteinExistence type="inferred from homology"/>
<dbReference type="PANTHER" id="PTHR22762:SF166">
    <property type="entry name" value="ALPHA-GLUCOSIDASE"/>
    <property type="match status" value="1"/>
</dbReference>
<dbReference type="GO" id="GO:0004553">
    <property type="term" value="F:hydrolase activity, hydrolyzing O-glycosyl compounds"/>
    <property type="evidence" value="ECO:0007669"/>
    <property type="project" value="InterPro"/>
</dbReference>
<keyword evidence="3 4" id="KW-0326">Glycosidase</keyword>
<dbReference type="InterPro" id="IPR017853">
    <property type="entry name" value="GH"/>
</dbReference>
<dbReference type="CDD" id="cd14752">
    <property type="entry name" value="GH31_N"/>
    <property type="match status" value="1"/>
</dbReference>
<dbReference type="SUPFAM" id="SSF51011">
    <property type="entry name" value="Glycosyl hydrolase domain"/>
    <property type="match status" value="1"/>
</dbReference>
<dbReference type="STRING" id="1120964.GCA_001313265_01234"/>
<dbReference type="Gene3D" id="2.60.40.1760">
    <property type="entry name" value="glycosyl hydrolase (family 31)"/>
    <property type="match status" value="1"/>
</dbReference>
<gene>
    <name evidence="9" type="ORF">SAMN03080598_01695</name>
</gene>
<dbReference type="Gene3D" id="3.20.20.80">
    <property type="entry name" value="Glycosidases"/>
    <property type="match status" value="2"/>
</dbReference>
<dbReference type="AlphaFoldDB" id="A0A1H5VJP2"/>
<name>A0A1H5VJP2_9BACT</name>
<protein>
    <submittedName>
        <fullName evidence="9">Alpha-glucosidase</fullName>
    </submittedName>
</protein>
<comment type="similarity">
    <text evidence="1 4">Belongs to the glycosyl hydrolase 31 family.</text>
</comment>
<dbReference type="Pfam" id="PF17137">
    <property type="entry name" value="DUF5110"/>
    <property type="match status" value="1"/>
</dbReference>
<organism evidence="9 10">
    <name type="scientific">Algoriphagus boritolerans DSM 17298 = JCM 18970</name>
    <dbReference type="NCBI Taxonomy" id="1120964"/>
    <lineage>
        <taxon>Bacteria</taxon>
        <taxon>Pseudomonadati</taxon>
        <taxon>Bacteroidota</taxon>
        <taxon>Cytophagia</taxon>
        <taxon>Cytophagales</taxon>
        <taxon>Cyclobacteriaceae</taxon>
        <taxon>Algoriphagus</taxon>
    </lineage>
</organism>
<dbReference type="SUPFAM" id="SSF51445">
    <property type="entry name" value="(Trans)glycosidases"/>
    <property type="match status" value="1"/>
</dbReference>
<evidence type="ECO:0000259" key="6">
    <source>
        <dbReference type="Pfam" id="PF13802"/>
    </source>
</evidence>
<evidence type="ECO:0000256" key="1">
    <source>
        <dbReference type="ARBA" id="ARBA00007806"/>
    </source>
</evidence>
<dbReference type="InterPro" id="IPR025887">
    <property type="entry name" value="Glyco_hydro_31_N_dom"/>
</dbReference>
<sequence>MTSKSAISYPSRNSSQHLGFGSIQEWKQTEIGLEGKSEVGRFRISVYQGGIIRIQASRYDSFESNPYSVISEPDKVNFNLEEGDNKLYLTTSLIRLKVDLDKFTFSFFDLNGNLLNADDSLGTSWIGTEVTSYKQVQKEEKFIGLGEKTGNLDRSGRAYTNWNTDYFAYGIGDDPLYMSIPFYIGIHDKGAYGIYFDNTHKSVFNFGASTNRFVYFSAEDGDLDYYFIYQPTVAEIISAYTWLTGRMQLPPKWALGFQQCRYSYYPDSEVYTLAQTFRDKKMPADVIYLDIHHMEAYKVFTFDGEKFSDPKGMITRLKEKGFKVVVIMDPGIKTQQGYLPYDEGLENGLFVKYPDGKTYEGQVWPGWCAFPDFTKEETRSWWAEKMAFYTDAGVDGFWTDMNEPASWGQFTPNLIEFDYEGEKASHRKARNIYGMQMARSAQEGSFFQNPDKRPFVLTRSGFAGIQRFAAAWTGDNVASEEHMLAGIRLVNSMGLSGVSFAGYDVGGFAAEASKSLFARWMSLGAFAPFYRAHSMINSNDAEPWAFGEEVEEISRNYMKLRYRLLPTIYSKFYSSSLSGLPISESLAIQYPLDENIYLSAFQNEYLFCDAFLIAPVESTKEITKVYLPAGDWYYLFSDKKHSGKEVIYQDCPLNYLPVYVKGGQLFALQSDVNSASEQTDGILRIHVYKGKTGSEYLHYEDAGEGLGYLAGEYLKRTISYNPESETLEFGNVEGLYQSNFDRLKVYFHGFTLDSVSIDEERYPLKTEAYAFLGKLTEFDPLPENDHPYFEINNLPYLDLDHLSSAFVIKGIV</sequence>
<dbReference type="Proteomes" id="UP000236736">
    <property type="component" value="Unassembled WGS sequence"/>
</dbReference>
<dbReference type="GO" id="GO:0030246">
    <property type="term" value="F:carbohydrate binding"/>
    <property type="evidence" value="ECO:0007669"/>
    <property type="project" value="InterPro"/>
</dbReference>
<evidence type="ECO:0000256" key="3">
    <source>
        <dbReference type="ARBA" id="ARBA00023295"/>
    </source>
</evidence>
<dbReference type="Gene3D" id="2.60.40.1180">
    <property type="entry name" value="Golgi alpha-mannosidase II"/>
    <property type="match status" value="2"/>
</dbReference>